<evidence type="ECO:0000313" key="2">
    <source>
        <dbReference type="EMBL" id="MCA0154506.1"/>
    </source>
</evidence>
<evidence type="ECO:0000313" key="3">
    <source>
        <dbReference type="Proteomes" id="UP001198402"/>
    </source>
</evidence>
<dbReference type="InterPro" id="IPR051783">
    <property type="entry name" value="NAD(P)-dependent_oxidoreduct"/>
</dbReference>
<dbReference type="PANTHER" id="PTHR48079">
    <property type="entry name" value="PROTEIN YEEZ"/>
    <property type="match status" value="1"/>
</dbReference>
<keyword evidence="3" id="KW-1185">Reference proteome</keyword>
<dbReference type="Gene3D" id="3.40.50.720">
    <property type="entry name" value="NAD(P)-binding Rossmann-like Domain"/>
    <property type="match status" value="1"/>
</dbReference>
<dbReference type="PANTHER" id="PTHR48079:SF6">
    <property type="entry name" value="NAD(P)-BINDING DOMAIN-CONTAINING PROTEIN-RELATED"/>
    <property type="match status" value="1"/>
</dbReference>
<sequence>MSKSNSRRTFIKKSAIAGIGIPLMGGILLNCNSGSKKEVTTTTNKKLNILILGGTSFLGPHQIAYALSRGHSVSTFTRGKTIPKIHTELFKDVEQLIGDREDNLKALDNRKWDVVIDNSGRKVEWTKATGNLLKDNVGMYMYTSSTGVYYPYLTDNISTDTKLVLEMPDGLSEDEKYEMEYGVMKANSELEAIKAFGKDRTIVIRPTYMLGPGDRTDRFVHWPVRLAKDGEIVIPGKVDDPVQYIDVRDMADWFIRLAESKTAGTFNGVGPMDKQTMPQFIKEASKTFDTNHSFVQIDDYDFLKENGVYYSIPWVMADKAHHGSARISNTKSIESGLTFRPLKTTVLDTYNWWNSDNVDPNRKTKFNANLETMLIKEKDMLKAWKKHKS</sequence>
<dbReference type="InterPro" id="IPR036291">
    <property type="entry name" value="NAD(P)-bd_dom_sf"/>
</dbReference>
<name>A0ABS7Y4I4_9FLAO</name>
<protein>
    <submittedName>
        <fullName evidence="2">NAD-dependent epimerase/dehydratase family protein</fullName>
    </submittedName>
</protein>
<dbReference type="EMBL" id="JAIUJS010000013">
    <property type="protein sequence ID" value="MCA0154506.1"/>
    <property type="molecule type" value="Genomic_DNA"/>
</dbReference>
<dbReference type="SUPFAM" id="SSF51735">
    <property type="entry name" value="NAD(P)-binding Rossmann-fold domains"/>
    <property type="match status" value="1"/>
</dbReference>
<proteinExistence type="predicted"/>
<dbReference type="RefSeq" id="WP_224479450.1">
    <property type="nucleotide sequence ID" value="NZ_JAIUJS010000013.1"/>
</dbReference>
<organism evidence="2 3">
    <name type="scientific">Winogradskyella vincentii</name>
    <dbReference type="NCBI Taxonomy" id="2877122"/>
    <lineage>
        <taxon>Bacteria</taxon>
        <taxon>Pseudomonadati</taxon>
        <taxon>Bacteroidota</taxon>
        <taxon>Flavobacteriia</taxon>
        <taxon>Flavobacteriales</taxon>
        <taxon>Flavobacteriaceae</taxon>
        <taxon>Winogradskyella</taxon>
    </lineage>
</organism>
<evidence type="ECO:0000259" key="1">
    <source>
        <dbReference type="Pfam" id="PF01370"/>
    </source>
</evidence>
<comment type="caution">
    <text evidence="2">The sequence shown here is derived from an EMBL/GenBank/DDBJ whole genome shotgun (WGS) entry which is preliminary data.</text>
</comment>
<accession>A0ABS7Y4I4</accession>
<dbReference type="InterPro" id="IPR001509">
    <property type="entry name" value="Epimerase_deHydtase"/>
</dbReference>
<reference evidence="3" key="1">
    <citation type="submission" date="2023-07" db="EMBL/GenBank/DDBJ databases">
        <authorList>
            <person name="Yue Y."/>
        </authorList>
    </citation>
    <scope>NUCLEOTIDE SEQUENCE [LARGE SCALE GENOMIC DNA]</scope>
    <source>
        <strain evidence="3">2Y89</strain>
    </source>
</reference>
<dbReference type="Proteomes" id="UP001198402">
    <property type="component" value="Unassembled WGS sequence"/>
</dbReference>
<gene>
    <name evidence="2" type="ORF">LBV24_14845</name>
</gene>
<dbReference type="Pfam" id="PF01370">
    <property type="entry name" value="Epimerase"/>
    <property type="match status" value="1"/>
</dbReference>
<feature type="domain" description="NAD-dependent epimerase/dehydratase" evidence="1">
    <location>
        <begin position="49"/>
        <end position="263"/>
    </location>
</feature>